<name>A0A835YIP5_9STRA</name>
<protein>
    <submittedName>
        <fullName evidence="1">Uncharacterized protein</fullName>
    </submittedName>
</protein>
<dbReference type="EMBL" id="JAFCMP010000541">
    <property type="protein sequence ID" value="KAG5176069.1"/>
    <property type="molecule type" value="Genomic_DNA"/>
</dbReference>
<evidence type="ECO:0000313" key="2">
    <source>
        <dbReference type="Proteomes" id="UP000664859"/>
    </source>
</evidence>
<dbReference type="Proteomes" id="UP000664859">
    <property type="component" value="Unassembled WGS sequence"/>
</dbReference>
<accession>A0A835YIP5</accession>
<reference evidence="1" key="1">
    <citation type="submission" date="2021-02" db="EMBL/GenBank/DDBJ databases">
        <title>First Annotated Genome of the Yellow-green Alga Tribonema minus.</title>
        <authorList>
            <person name="Mahan K.M."/>
        </authorList>
    </citation>
    <scope>NUCLEOTIDE SEQUENCE</scope>
    <source>
        <strain evidence="1">UTEX B ZZ1240</strain>
    </source>
</reference>
<organism evidence="1 2">
    <name type="scientific">Tribonema minus</name>
    <dbReference type="NCBI Taxonomy" id="303371"/>
    <lineage>
        <taxon>Eukaryota</taxon>
        <taxon>Sar</taxon>
        <taxon>Stramenopiles</taxon>
        <taxon>Ochrophyta</taxon>
        <taxon>PX clade</taxon>
        <taxon>Xanthophyceae</taxon>
        <taxon>Tribonematales</taxon>
        <taxon>Tribonemataceae</taxon>
        <taxon>Tribonema</taxon>
    </lineage>
</organism>
<dbReference type="AlphaFoldDB" id="A0A835YIP5"/>
<sequence length="134" mass="14853">MGGRLRVHTHTPDDVEVPYTAWVHTHTPDDVEVPYTAWFSSEFQDVLPAGIMFYHDFVKGCGAPGVYAQTNDTTVIMPADASRGDMEAHAHVPLLVRDFERTPAPTIRFGYQVCRTMDSGGDKQLTYDLLPGLG</sequence>
<evidence type="ECO:0000313" key="1">
    <source>
        <dbReference type="EMBL" id="KAG5176069.1"/>
    </source>
</evidence>
<gene>
    <name evidence="1" type="ORF">JKP88DRAFT_283042</name>
</gene>
<comment type="caution">
    <text evidence="1">The sequence shown here is derived from an EMBL/GenBank/DDBJ whole genome shotgun (WGS) entry which is preliminary data.</text>
</comment>
<proteinExistence type="predicted"/>
<keyword evidence="2" id="KW-1185">Reference proteome</keyword>